<name>A0A1V6TME6_9EURO</name>
<dbReference type="InterPro" id="IPR019183">
    <property type="entry name" value="NAA25_NatB_aux_su"/>
</dbReference>
<evidence type="ECO:0000313" key="3">
    <source>
        <dbReference type="Proteomes" id="UP000191285"/>
    </source>
</evidence>
<dbReference type="Pfam" id="PF09797">
    <property type="entry name" value="NatB_MDM20"/>
    <property type="match status" value="1"/>
</dbReference>
<evidence type="ECO:0008006" key="4">
    <source>
        <dbReference type="Google" id="ProtNLM"/>
    </source>
</evidence>
<keyword evidence="3" id="KW-1185">Reference proteome</keyword>
<dbReference type="Proteomes" id="UP000191285">
    <property type="component" value="Unassembled WGS sequence"/>
</dbReference>
<protein>
    <recommendedName>
        <fullName evidence="4">N-acetyltransferase B complex non catalytic subunit</fullName>
    </recommendedName>
</protein>
<dbReference type="AlphaFoldDB" id="A0A1V6TME6"/>
<dbReference type="PANTHER" id="PTHR22767:SF3">
    <property type="entry name" value="N-ALPHA-ACETYLTRANSFERASE 25, NATB AUXILIARY SUBUNIT"/>
    <property type="match status" value="1"/>
</dbReference>
<sequence length="938" mass="104878">MAPANDQVFSRRNHQIQDAIDGQNLKQALQLIEKRIKKGEDTRFLRAWKAQILLSHADETNRQRGTTETLELCNAEPATTDLETLEMLFGSLKRLSGYDDVRNNLWEKASKASPRDLNIQTRWFNFAYENSDWKSAQKAAMSLQKNFPRNRAYYFGAIFLSYMVSIDDRSSEADKKLFGTLAYRMISKAGADVPVDSTDLLSQPRAIQTPEELRLLIEILGSQGRYEEALNILASDNLGMQSRIVRGDSTFIGLKISCLLDAGNKWDDAFSYAQSLLTVPDDEDGRKGLLELDDWKVWDLLCQATLHSEKTGVVNEALKLVDQFIEFAPKSRNASLARLDIISCGVEKGDISGDDKLSACQQYIDQHIHKLYAFQDIRKLLGQDKHGMEKMLEYIRAHKEGTKTLVPEINALKLEYCLYISAPENTQRKTIDEFVMRCMKLYASVRPSKKESAEDDGSTIESQPSDDLCLLAAMALLQSESTEGKQTAVPETALIRAAGILDHLIQSSPHNYPAQLLLVRVYVLLGAGSLALQVFSSMSIKHMQYESVAHNFFTRLGSIHPHSAPPIEGAEYKDFDPQSALIVGLKFYRGADISTSRYRTSGLTQGAYVHTKELVELGRRLSKSFCRRMYALDVRRAQRLVGGDSTAMWDKIARDQSEVTDERDSSVYMNCEFPGKPTFEERIRVGPRPKGNWLAASQVTDQLFSVLKGIAVQRPLTAEMDLPSQNTFSGTEQDQTEAERETAKVNWQLLRLATFMAGSKASSSEEVESALGEIESWLNLKIEELTLDEGGSSPLIKGTAVYLQTATPAGPTWRYLHSVFTALESLKAASQLVSLASRKGSKTPKLSKERIDRLSVLVPKVFELVRSNARALKLQIHESGVLGSLVDSILYGNESEKYEQELQETLENGLDMTSLELLCSSLMESWDSALSGVMVVKL</sequence>
<dbReference type="EMBL" id="MLKD01000004">
    <property type="protein sequence ID" value="OQE27552.1"/>
    <property type="molecule type" value="Genomic_DNA"/>
</dbReference>
<dbReference type="PANTHER" id="PTHR22767">
    <property type="entry name" value="N-TERMINAL ACETYLTRANSFERASE-RELATED"/>
    <property type="match status" value="1"/>
</dbReference>
<gene>
    <name evidence="2" type="ORF">PENSTE_c004G10008</name>
</gene>
<proteinExistence type="inferred from homology"/>
<comment type="caution">
    <text evidence="2">The sequence shown here is derived from an EMBL/GenBank/DDBJ whole genome shotgun (WGS) entry which is preliminary data.</text>
</comment>
<evidence type="ECO:0000313" key="2">
    <source>
        <dbReference type="EMBL" id="OQE27552.1"/>
    </source>
</evidence>
<dbReference type="OrthoDB" id="1874341at2759"/>
<reference evidence="3" key="1">
    <citation type="journal article" date="2017" name="Nat. Microbiol.">
        <title>Global analysis of biosynthetic gene clusters reveals vast potential of secondary metabolite production in Penicillium species.</title>
        <authorList>
            <person name="Nielsen J.C."/>
            <person name="Grijseels S."/>
            <person name="Prigent S."/>
            <person name="Ji B."/>
            <person name="Dainat J."/>
            <person name="Nielsen K.F."/>
            <person name="Frisvad J.C."/>
            <person name="Workman M."/>
            <person name="Nielsen J."/>
        </authorList>
    </citation>
    <scope>NUCLEOTIDE SEQUENCE [LARGE SCALE GENOMIC DNA]</scope>
    <source>
        <strain evidence="3">IBT 24891</strain>
    </source>
</reference>
<comment type="similarity">
    <text evidence="1">Belongs to the MDM20/NAA25 family.</text>
</comment>
<accession>A0A1V6TME6</accession>
<organism evidence="2 3">
    <name type="scientific">Penicillium steckii</name>
    <dbReference type="NCBI Taxonomy" id="303698"/>
    <lineage>
        <taxon>Eukaryota</taxon>
        <taxon>Fungi</taxon>
        <taxon>Dikarya</taxon>
        <taxon>Ascomycota</taxon>
        <taxon>Pezizomycotina</taxon>
        <taxon>Eurotiomycetes</taxon>
        <taxon>Eurotiomycetidae</taxon>
        <taxon>Eurotiales</taxon>
        <taxon>Aspergillaceae</taxon>
        <taxon>Penicillium</taxon>
    </lineage>
</organism>
<dbReference type="GO" id="GO:0031416">
    <property type="term" value="C:NatB complex"/>
    <property type="evidence" value="ECO:0007669"/>
    <property type="project" value="TreeGrafter"/>
</dbReference>
<dbReference type="STRING" id="303698.A0A1V6TME6"/>
<evidence type="ECO:0000256" key="1">
    <source>
        <dbReference type="ARBA" id="ARBA00006298"/>
    </source>
</evidence>
<dbReference type="Gene3D" id="1.25.40.1040">
    <property type="match status" value="1"/>
</dbReference>